<accession>A0A0E9W9D3</accession>
<sequence length="25" mass="2781">MGKLVVMRHIVVPLIHTLVKGGRLL</sequence>
<dbReference type="AlphaFoldDB" id="A0A0E9W9D3"/>
<protein>
    <submittedName>
        <fullName evidence="1">Uncharacterized protein</fullName>
    </submittedName>
</protein>
<name>A0A0E9W9D3_ANGAN</name>
<reference evidence="1" key="1">
    <citation type="submission" date="2014-11" db="EMBL/GenBank/DDBJ databases">
        <authorList>
            <person name="Amaro Gonzalez C."/>
        </authorList>
    </citation>
    <scope>NUCLEOTIDE SEQUENCE</scope>
</reference>
<evidence type="ECO:0000313" key="1">
    <source>
        <dbReference type="EMBL" id="JAH86896.1"/>
    </source>
</evidence>
<dbReference type="EMBL" id="GBXM01021681">
    <property type="protein sequence ID" value="JAH86896.1"/>
    <property type="molecule type" value="Transcribed_RNA"/>
</dbReference>
<reference evidence="1" key="2">
    <citation type="journal article" date="2015" name="Fish Shellfish Immunol.">
        <title>Early steps in the European eel (Anguilla anguilla)-Vibrio vulnificus interaction in the gills: Role of the RtxA13 toxin.</title>
        <authorList>
            <person name="Callol A."/>
            <person name="Pajuelo D."/>
            <person name="Ebbesson L."/>
            <person name="Teles M."/>
            <person name="MacKenzie S."/>
            <person name="Amaro C."/>
        </authorList>
    </citation>
    <scope>NUCLEOTIDE SEQUENCE</scope>
</reference>
<proteinExistence type="predicted"/>
<organism evidence="1">
    <name type="scientific">Anguilla anguilla</name>
    <name type="common">European freshwater eel</name>
    <name type="synonym">Muraena anguilla</name>
    <dbReference type="NCBI Taxonomy" id="7936"/>
    <lineage>
        <taxon>Eukaryota</taxon>
        <taxon>Metazoa</taxon>
        <taxon>Chordata</taxon>
        <taxon>Craniata</taxon>
        <taxon>Vertebrata</taxon>
        <taxon>Euteleostomi</taxon>
        <taxon>Actinopterygii</taxon>
        <taxon>Neopterygii</taxon>
        <taxon>Teleostei</taxon>
        <taxon>Anguilliformes</taxon>
        <taxon>Anguillidae</taxon>
        <taxon>Anguilla</taxon>
    </lineage>
</organism>